<name>A0A6G7YJE5_9ACTN</name>
<proteinExistence type="predicted"/>
<dbReference type="KEGG" id="npi:G7071_16835"/>
<dbReference type="Proteomes" id="UP000502035">
    <property type="component" value="Chromosome"/>
</dbReference>
<dbReference type="RefSeq" id="WP_166320531.1">
    <property type="nucleotide sequence ID" value="NZ_CP049866.1"/>
</dbReference>
<dbReference type="SUPFAM" id="SSF52980">
    <property type="entry name" value="Restriction endonuclease-like"/>
    <property type="match status" value="1"/>
</dbReference>
<accession>A0A6G7YJE5</accession>
<dbReference type="Pfam" id="PF04480">
    <property type="entry name" value="DUF559"/>
    <property type="match status" value="1"/>
</dbReference>
<dbReference type="InterPro" id="IPR007569">
    <property type="entry name" value="DUF559"/>
</dbReference>
<sequence length="311" mass="34733">MADANELDPTRPFTRAAGLNSGLTRRELNGPDFRRLSHGILVSAAVADSPMLRTQAALIPFDGAGSASHCSAARVWGAPVATCPEEHITVSEPNARRRRQGVVCHVRADARTRDVGGIAVTELADLFVEMADELPLVELVVLGDWMLRRKGMTHQRLAAAVAAASGSAVRRARTALGYVRRRVDSPMETRLRMLLVLAGIPEPEVNREMRDLHDEVLRRYDLCWPGVKVVVEYDGRVHIEREAGWERDLVRREAIDDDGWRLLVVVAKDIYAQPERTVQRVFKVLRDRGLAGLPDRVSDDWRPHFPGRRAP</sequence>
<evidence type="ECO:0000313" key="2">
    <source>
        <dbReference type="EMBL" id="QIK76846.1"/>
    </source>
</evidence>
<organism evidence="2 3">
    <name type="scientific">Nocardioides piscis</name>
    <dbReference type="NCBI Taxonomy" id="2714938"/>
    <lineage>
        <taxon>Bacteria</taxon>
        <taxon>Bacillati</taxon>
        <taxon>Actinomycetota</taxon>
        <taxon>Actinomycetes</taxon>
        <taxon>Propionibacteriales</taxon>
        <taxon>Nocardioidaceae</taxon>
        <taxon>Nocardioides</taxon>
    </lineage>
</organism>
<evidence type="ECO:0000313" key="3">
    <source>
        <dbReference type="Proteomes" id="UP000502035"/>
    </source>
</evidence>
<dbReference type="EMBL" id="CP049866">
    <property type="protein sequence ID" value="QIK76846.1"/>
    <property type="molecule type" value="Genomic_DNA"/>
</dbReference>
<dbReference type="Gene3D" id="3.40.960.10">
    <property type="entry name" value="VSR Endonuclease"/>
    <property type="match status" value="1"/>
</dbReference>
<keyword evidence="3" id="KW-1185">Reference proteome</keyword>
<reference evidence="2 3" key="1">
    <citation type="submission" date="2020-03" db="EMBL/GenBank/DDBJ databases">
        <title>Nocardioides sp. nov., isolated from fish.</title>
        <authorList>
            <person name="Hyun D.-W."/>
            <person name="Bae J.-W."/>
        </authorList>
    </citation>
    <scope>NUCLEOTIDE SEQUENCE [LARGE SCALE GENOMIC DNA]</scope>
    <source>
        <strain evidence="2 3">HDW12A</strain>
    </source>
</reference>
<evidence type="ECO:0000259" key="1">
    <source>
        <dbReference type="Pfam" id="PF04480"/>
    </source>
</evidence>
<feature type="domain" description="DUF559" evidence="1">
    <location>
        <begin position="221"/>
        <end position="285"/>
    </location>
</feature>
<protein>
    <submittedName>
        <fullName evidence="2">DUF559 domain-containing protein</fullName>
    </submittedName>
</protein>
<dbReference type="AlphaFoldDB" id="A0A6G7YJE5"/>
<gene>
    <name evidence="2" type="ORF">G7071_16835</name>
</gene>
<dbReference type="InterPro" id="IPR011335">
    <property type="entry name" value="Restrct_endonuc-II-like"/>
</dbReference>